<evidence type="ECO:0000313" key="11">
    <source>
        <dbReference type="Proteomes" id="UP000176005"/>
    </source>
</evidence>
<feature type="transmembrane region" description="Helical" evidence="9">
    <location>
        <begin position="373"/>
        <end position="396"/>
    </location>
</feature>
<keyword evidence="6 9" id="KW-1133">Transmembrane helix</keyword>
<keyword evidence="5 9" id="KW-0812">Transmembrane</keyword>
<proteinExistence type="inferred from homology"/>
<organism evidence="10 11">
    <name type="scientific">Streptomyces nanshensis</name>
    <dbReference type="NCBI Taxonomy" id="518642"/>
    <lineage>
        <taxon>Bacteria</taxon>
        <taxon>Bacillati</taxon>
        <taxon>Actinomycetota</taxon>
        <taxon>Actinomycetes</taxon>
        <taxon>Kitasatosporales</taxon>
        <taxon>Streptomycetaceae</taxon>
        <taxon>Streptomyces</taxon>
    </lineage>
</organism>
<comment type="subcellular location">
    <subcellularLocation>
        <location evidence="1">Cell membrane</location>
        <topology evidence="1">Multi-pass membrane protein</topology>
    </subcellularLocation>
</comment>
<dbReference type="PROSITE" id="PS01303">
    <property type="entry name" value="BCCT"/>
    <property type="match status" value="1"/>
</dbReference>
<evidence type="ECO:0000256" key="9">
    <source>
        <dbReference type="SAM" id="Phobius"/>
    </source>
</evidence>
<comment type="caution">
    <text evidence="10">The sequence shown here is derived from an EMBL/GenBank/DDBJ whole genome shotgun (WGS) entry which is preliminary data.</text>
</comment>
<feature type="region of interest" description="Disordered" evidence="8">
    <location>
        <begin position="558"/>
        <end position="584"/>
    </location>
</feature>
<dbReference type="GO" id="GO:0022857">
    <property type="term" value="F:transmembrane transporter activity"/>
    <property type="evidence" value="ECO:0007669"/>
    <property type="project" value="InterPro"/>
</dbReference>
<evidence type="ECO:0000256" key="3">
    <source>
        <dbReference type="ARBA" id="ARBA00022448"/>
    </source>
</evidence>
<evidence type="ECO:0000256" key="7">
    <source>
        <dbReference type="ARBA" id="ARBA00023136"/>
    </source>
</evidence>
<keyword evidence="11" id="KW-1185">Reference proteome</keyword>
<feature type="transmembrane region" description="Helical" evidence="9">
    <location>
        <begin position="343"/>
        <end position="361"/>
    </location>
</feature>
<evidence type="ECO:0008006" key="12">
    <source>
        <dbReference type="Google" id="ProtNLM"/>
    </source>
</evidence>
<dbReference type="PANTHER" id="PTHR30047:SF7">
    <property type="entry name" value="HIGH-AFFINITY CHOLINE TRANSPORT PROTEIN"/>
    <property type="match status" value="1"/>
</dbReference>
<dbReference type="RefSeq" id="WP_070017631.1">
    <property type="nucleotide sequence ID" value="NZ_LJGW01000278.1"/>
</dbReference>
<feature type="transmembrane region" description="Helical" evidence="9">
    <location>
        <begin position="466"/>
        <end position="486"/>
    </location>
</feature>
<dbReference type="InterPro" id="IPR018093">
    <property type="entry name" value="BCCT_CS"/>
</dbReference>
<evidence type="ECO:0000256" key="6">
    <source>
        <dbReference type="ARBA" id="ARBA00022989"/>
    </source>
</evidence>
<feature type="region of interest" description="Disordered" evidence="8">
    <location>
        <begin position="1"/>
        <end position="21"/>
    </location>
</feature>
<feature type="transmembrane region" description="Helical" evidence="9">
    <location>
        <begin position="166"/>
        <end position="184"/>
    </location>
</feature>
<feature type="transmembrane region" description="Helical" evidence="9">
    <location>
        <begin position="212"/>
        <end position="233"/>
    </location>
</feature>
<evidence type="ECO:0000256" key="1">
    <source>
        <dbReference type="ARBA" id="ARBA00004651"/>
    </source>
</evidence>
<dbReference type="AlphaFoldDB" id="A0A1E7L3F2"/>
<gene>
    <name evidence="10" type="ORF">AN218_16375</name>
</gene>
<comment type="similarity">
    <text evidence="2">Belongs to the BCCT transporter (TC 2.A.15) family.</text>
</comment>
<dbReference type="NCBIfam" id="TIGR00842">
    <property type="entry name" value="bcct"/>
    <property type="match status" value="1"/>
</dbReference>
<dbReference type="GO" id="GO:0005886">
    <property type="term" value="C:plasma membrane"/>
    <property type="evidence" value="ECO:0007669"/>
    <property type="project" value="UniProtKB-SubCell"/>
</dbReference>
<feature type="transmembrane region" description="Helical" evidence="9">
    <location>
        <begin position="424"/>
        <end position="454"/>
    </location>
</feature>
<keyword evidence="7 9" id="KW-0472">Membrane</keyword>
<feature type="transmembrane region" description="Helical" evidence="9">
    <location>
        <begin position="285"/>
        <end position="305"/>
    </location>
</feature>
<protein>
    <recommendedName>
        <fullName evidence="12">BCCT transporter</fullName>
    </recommendedName>
</protein>
<feature type="transmembrane region" description="Helical" evidence="9">
    <location>
        <begin position="33"/>
        <end position="51"/>
    </location>
</feature>
<evidence type="ECO:0000256" key="8">
    <source>
        <dbReference type="SAM" id="MobiDB-lite"/>
    </source>
</evidence>
<reference evidence="10 11" key="1">
    <citation type="journal article" date="2016" name="Front. Microbiol.">
        <title>Comparative Genomics Analysis of Streptomyces Species Reveals Their Adaptation to the Marine Environment and Their Diversity at the Genomic Level.</title>
        <authorList>
            <person name="Tian X."/>
            <person name="Zhang Z."/>
            <person name="Yang T."/>
            <person name="Chen M."/>
            <person name="Li J."/>
            <person name="Chen F."/>
            <person name="Yang J."/>
            <person name="Li W."/>
            <person name="Zhang B."/>
            <person name="Zhang Z."/>
            <person name="Wu J."/>
            <person name="Zhang C."/>
            <person name="Long L."/>
            <person name="Xiao J."/>
        </authorList>
    </citation>
    <scope>NUCLEOTIDE SEQUENCE [LARGE SCALE GENOMIC DNA]</scope>
    <source>
        <strain evidence="10 11">SCSIO 10429</strain>
    </source>
</reference>
<keyword evidence="3" id="KW-0813">Transport</keyword>
<feature type="transmembrane region" description="Helical" evidence="9">
    <location>
        <begin position="71"/>
        <end position="91"/>
    </location>
</feature>
<dbReference type="Pfam" id="PF02028">
    <property type="entry name" value="BCCT"/>
    <property type="match status" value="1"/>
</dbReference>
<evidence type="ECO:0000256" key="4">
    <source>
        <dbReference type="ARBA" id="ARBA00022475"/>
    </source>
</evidence>
<feature type="compositionally biased region" description="Polar residues" evidence="8">
    <location>
        <begin position="559"/>
        <end position="568"/>
    </location>
</feature>
<feature type="transmembrane region" description="Helical" evidence="9">
    <location>
        <begin position="498"/>
        <end position="517"/>
    </location>
</feature>
<dbReference type="InterPro" id="IPR000060">
    <property type="entry name" value="BCCT_transptr"/>
</dbReference>
<dbReference type="PANTHER" id="PTHR30047">
    <property type="entry name" value="HIGH-AFFINITY CHOLINE TRANSPORT PROTEIN-RELATED"/>
    <property type="match status" value="1"/>
</dbReference>
<evidence type="ECO:0000256" key="2">
    <source>
        <dbReference type="ARBA" id="ARBA00005658"/>
    </source>
</evidence>
<accession>A0A1E7L3F2</accession>
<evidence type="ECO:0000256" key="5">
    <source>
        <dbReference type="ARBA" id="ARBA00022692"/>
    </source>
</evidence>
<keyword evidence="4" id="KW-1003">Cell membrane</keyword>
<sequence>MPDKRVEEDATGDPPGGEPGGLKAALKPQTDKVVFGVTAALTLGFVLWGAVATDSLGSVSTAMLNSTMHNGGWAFVLAASGFVIFALWLAFSRYGKITLGKEGEEPEFRTVSWVAMMFSAGMGIGLMFYGVNEPLTHFADPPPGTGGSAPERMQTAMATTLFHWTLYPWAIYAVVGLAIAYSCFRRGRRQTISAVFTPLIGEKNANGAFGRVIDILAIFATLFGSAASLGLGALQIGSGVKEVNWADNVGTPILVIIIAVLTAAFVASAISGVEKGIQWLSNINMVLAGMLALFLFIVGPTILMLNLLPTSVGSFIGDLPQMAARTDSTAGKGVADWLSAWTVFYWAWWISWTPFVGMFIARISRGRTIRQFVGGVILVPSVVSLVWFAIFGGTAISLERNGAKLTGESTAEGQLFSVLRDYPIASITSLIVMILVGIFFVSGADAASIVMGTLSQKGTLEPGRNVVIVWGVLTGAVAAVMLLIGGGGDTALEGLQNLTILVAVPFTLVMVGMCVAMTRDLRRDRLIVVGERGDEAIETAVLAGHRQYGGEYEILIGPTNGSSSQEGSDGQADDDGSTDTLYRD</sequence>
<feature type="transmembrane region" description="Helical" evidence="9">
    <location>
        <begin position="111"/>
        <end position="131"/>
    </location>
</feature>
<name>A0A1E7L3F2_9ACTN</name>
<feature type="transmembrane region" description="Helical" evidence="9">
    <location>
        <begin position="253"/>
        <end position="273"/>
    </location>
</feature>
<evidence type="ECO:0000313" key="10">
    <source>
        <dbReference type="EMBL" id="OEV10705.1"/>
    </source>
</evidence>
<dbReference type="Proteomes" id="UP000176005">
    <property type="component" value="Unassembled WGS sequence"/>
</dbReference>
<dbReference type="PATRIC" id="fig|518642.10.peg.3808"/>
<dbReference type="EMBL" id="LJGW01000278">
    <property type="protein sequence ID" value="OEV10705.1"/>
    <property type="molecule type" value="Genomic_DNA"/>
</dbReference>